<evidence type="ECO:0000256" key="4">
    <source>
        <dbReference type="ARBA" id="ARBA00022541"/>
    </source>
</evidence>
<evidence type="ECO:0000313" key="14">
    <source>
        <dbReference type="Proteomes" id="UP001274896"/>
    </source>
</evidence>
<sequence>MMDLFETNTYLFNDLRYLEADHGTLQHLDMPEVSSLYQEDESPESPSRDGVEEHVFVPKALQPHCDGQCLIWACKICKRKSGPTDRRKAATLRERRRLKKINEAFDALKRKTVPNPNQRLPKVEILRSAISYIEKLQDLLHNLDKQDRLSEDGAFNQNPRGNSVVNGEYRWKNTWQGNSDHSSADLSHHREGLYNHFYSLLHGLTPRSTLMDSWTSCHDSALMFDSSVKLESDEDEHVRAPGGLHEAGSCLQWACKACKRKASSVDRRRAATMRERRRLKKVNHAFEALRRCTSSNPSQRLAKVEILRNAINYIESLQELLREHVKNYYSPESSSEPASPSSSTCSDSTPECSPVWSQISLNSTAVYSYGGQSASVMERATGSTSLQCLSSIVDRLTSRSTDAPSPCQSQCSTPESPNTLVYHVL</sequence>
<keyword evidence="9" id="KW-0804">Transcription</keyword>
<evidence type="ECO:0000256" key="6">
    <source>
        <dbReference type="ARBA" id="ARBA00023015"/>
    </source>
</evidence>
<evidence type="ECO:0000256" key="2">
    <source>
        <dbReference type="ARBA" id="ARBA00011571"/>
    </source>
</evidence>
<dbReference type="CDD" id="cd18934">
    <property type="entry name" value="bHLH_TS_MRF4_Myf6"/>
    <property type="match status" value="1"/>
</dbReference>
<dbReference type="GO" id="GO:0000981">
    <property type="term" value="F:DNA-binding transcription factor activity, RNA polymerase II-specific"/>
    <property type="evidence" value="ECO:0007669"/>
    <property type="project" value="TreeGrafter"/>
</dbReference>
<dbReference type="Pfam" id="PF00010">
    <property type="entry name" value="HLH"/>
    <property type="match status" value="2"/>
</dbReference>
<feature type="domain" description="BHLH" evidence="12">
    <location>
        <begin position="85"/>
        <end position="136"/>
    </location>
</feature>
<dbReference type="GO" id="GO:0045663">
    <property type="term" value="P:positive regulation of myoblast differentiation"/>
    <property type="evidence" value="ECO:0007669"/>
    <property type="project" value="TreeGrafter"/>
</dbReference>
<dbReference type="InterPro" id="IPR002546">
    <property type="entry name" value="MyoD_N"/>
</dbReference>
<dbReference type="PROSITE" id="PS50888">
    <property type="entry name" value="BHLH"/>
    <property type="match status" value="2"/>
</dbReference>
<evidence type="ECO:0000256" key="9">
    <source>
        <dbReference type="ARBA" id="ARBA00023163"/>
    </source>
</evidence>
<dbReference type="InterPro" id="IPR039704">
    <property type="entry name" value="Myogenic_factor"/>
</dbReference>
<dbReference type="GO" id="GO:0035914">
    <property type="term" value="P:skeletal muscle cell differentiation"/>
    <property type="evidence" value="ECO:0007669"/>
    <property type="project" value="TreeGrafter"/>
</dbReference>
<name>A0AAE0QC77_9TELE</name>
<keyword evidence="10 11" id="KW-0539">Nucleus</keyword>
<dbReference type="PANTHER" id="PTHR11534:SF3">
    <property type="entry name" value="MYOGENIC FACTOR 5"/>
    <property type="match status" value="1"/>
</dbReference>
<evidence type="ECO:0000256" key="11">
    <source>
        <dbReference type="RuleBase" id="RU003428"/>
    </source>
</evidence>
<accession>A0AAE0QC77</accession>
<dbReference type="GO" id="GO:0048743">
    <property type="term" value="P:positive regulation of skeletal muscle fiber development"/>
    <property type="evidence" value="ECO:0007669"/>
    <property type="project" value="TreeGrafter"/>
</dbReference>
<dbReference type="InterPro" id="IPR036638">
    <property type="entry name" value="HLH_DNA-bd_sf"/>
</dbReference>
<dbReference type="PANTHER" id="PTHR11534">
    <property type="entry name" value="MYOGENIC FACTOR"/>
    <property type="match status" value="1"/>
</dbReference>
<keyword evidence="6" id="KW-0805">Transcription regulation</keyword>
<keyword evidence="3" id="KW-0217">Developmental protein</keyword>
<protein>
    <recommendedName>
        <fullName evidence="11">Myogenic factor</fullName>
    </recommendedName>
</protein>
<evidence type="ECO:0000256" key="7">
    <source>
        <dbReference type="ARBA" id="ARBA00023125"/>
    </source>
</evidence>
<comment type="caution">
    <text evidence="13">The sequence shown here is derived from an EMBL/GenBank/DDBJ whole genome shotgun (WGS) entry which is preliminary data.</text>
</comment>
<evidence type="ECO:0000313" key="13">
    <source>
        <dbReference type="EMBL" id="KAK3518013.1"/>
    </source>
</evidence>
<dbReference type="InterPro" id="IPR011598">
    <property type="entry name" value="bHLH_dom"/>
</dbReference>
<evidence type="ECO:0000259" key="12">
    <source>
        <dbReference type="PROSITE" id="PS50888"/>
    </source>
</evidence>
<reference evidence="13" key="1">
    <citation type="submission" date="2023-06" db="EMBL/GenBank/DDBJ databases">
        <title>Male Hemibagrus guttatus genome.</title>
        <authorList>
            <person name="Bian C."/>
        </authorList>
    </citation>
    <scope>NUCLEOTIDE SEQUENCE</scope>
    <source>
        <strain evidence="13">Male_cb2023</strain>
        <tissue evidence="13">Muscle</tissue>
    </source>
</reference>
<comment type="subcellular location">
    <subcellularLocation>
        <location evidence="1">Nucleus</location>
    </subcellularLocation>
</comment>
<organism evidence="13 14">
    <name type="scientific">Hemibagrus guttatus</name>
    <dbReference type="NCBI Taxonomy" id="175788"/>
    <lineage>
        <taxon>Eukaryota</taxon>
        <taxon>Metazoa</taxon>
        <taxon>Chordata</taxon>
        <taxon>Craniata</taxon>
        <taxon>Vertebrata</taxon>
        <taxon>Euteleostomi</taxon>
        <taxon>Actinopterygii</taxon>
        <taxon>Neopterygii</taxon>
        <taxon>Teleostei</taxon>
        <taxon>Ostariophysi</taxon>
        <taxon>Siluriformes</taxon>
        <taxon>Bagridae</taxon>
        <taxon>Hemibagrus</taxon>
    </lineage>
</organism>
<dbReference type="InterPro" id="IPR022032">
    <property type="entry name" value="Myf5"/>
</dbReference>
<dbReference type="FunFam" id="4.10.280.10:FF:000005">
    <property type="entry name" value="Myogenic factor"/>
    <property type="match status" value="2"/>
</dbReference>
<dbReference type="SMART" id="SM00520">
    <property type="entry name" value="BASIC"/>
    <property type="match status" value="2"/>
</dbReference>
<evidence type="ECO:0000256" key="8">
    <source>
        <dbReference type="ARBA" id="ARBA00023159"/>
    </source>
</evidence>
<keyword evidence="5" id="KW-0221">Differentiation</keyword>
<keyword evidence="7 11" id="KW-0238">DNA-binding</keyword>
<dbReference type="Proteomes" id="UP001274896">
    <property type="component" value="Unassembled WGS sequence"/>
</dbReference>
<dbReference type="GO" id="GO:0046983">
    <property type="term" value="F:protein dimerization activity"/>
    <property type="evidence" value="ECO:0007669"/>
    <property type="project" value="InterPro"/>
</dbReference>
<dbReference type="SUPFAM" id="SSF47459">
    <property type="entry name" value="HLH, helix-loop-helix DNA-binding domain"/>
    <property type="match status" value="2"/>
</dbReference>
<evidence type="ECO:0000256" key="10">
    <source>
        <dbReference type="ARBA" id="ARBA00023242"/>
    </source>
</evidence>
<comment type="subunit">
    <text evidence="2 11">Efficient DNA binding requires dimerization with another bHLH protein.</text>
</comment>
<evidence type="ECO:0000256" key="5">
    <source>
        <dbReference type="ARBA" id="ARBA00022782"/>
    </source>
</evidence>
<feature type="domain" description="BHLH" evidence="12">
    <location>
        <begin position="266"/>
        <end position="317"/>
    </location>
</feature>
<proteinExistence type="predicted"/>
<dbReference type="Pfam" id="PF12232">
    <property type="entry name" value="Myf5"/>
    <property type="match status" value="1"/>
</dbReference>
<gene>
    <name evidence="13" type="ORF">QTP70_030944</name>
</gene>
<dbReference type="GO" id="GO:0000978">
    <property type="term" value="F:RNA polymerase II cis-regulatory region sequence-specific DNA binding"/>
    <property type="evidence" value="ECO:0007669"/>
    <property type="project" value="TreeGrafter"/>
</dbReference>
<evidence type="ECO:0000256" key="3">
    <source>
        <dbReference type="ARBA" id="ARBA00022473"/>
    </source>
</evidence>
<dbReference type="EMBL" id="JAUCMX010000018">
    <property type="protein sequence ID" value="KAK3518013.1"/>
    <property type="molecule type" value="Genomic_DNA"/>
</dbReference>
<keyword evidence="4" id="KW-0517">Myogenesis</keyword>
<evidence type="ECO:0000256" key="1">
    <source>
        <dbReference type="ARBA" id="ARBA00004123"/>
    </source>
</evidence>
<keyword evidence="8" id="KW-0010">Activator</keyword>
<dbReference type="SMART" id="SM00353">
    <property type="entry name" value="HLH"/>
    <property type="match status" value="2"/>
</dbReference>
<dbReference type="GO" id="GO:0005634">
    <property type="term" value="C:nucleus"/>
    <property type="evidence" value="ECO:0007669"/>
    <property type="project" value="UniProtKB-SubCell"/>
</dbReference>
<dbReference type="Gene3D" id="4.10.280.10">
    <property type="entry name" value="Helix-loop-helix DNA-binding domain"/>
    <property type="match status" value="2"/>
</dbReference>
<dbReference type="AlphaFoldDB" id="A0AAE0QC77"/>
<dbReference type="Pfam" id="PF01586">
    <property type="entry name" value="Basic"/>
    <property type="match status" value="2"/>
</dbReference>
<keyword evidence="14" id="KW-1185">Reference proteome</keyword>